<dbReference type="Proteomes" id="UP001215180">
    <property type="component" value="Unassembled WGS sequence"/>
</dbReference>
<gene>
    <name evidence="1" type="ORF">P3S46_15690</name>
</gene>
<accession>A0AAW6NQJ0</accession>
<dbReference type="EMBL" id="JARJGR010000848">
    <property type="protein sequence ID" value="MDF3638654.1"/>
    <property type="molecule type" value="Genomic_DNA"/>
</dbReference>
<evidence type="ECO:0000313" key="2">
    <source>
        <dbReference type="Proteomes" id="UP001215180"/>
    </source>
</evidence>
<protein>
    <submittedName>
        <fullName evidence="1">Uncharacterized protein</fullName>
    </submittedName>
</protein>
<proteinExistence type="predicted"/>
<evidence type="ECO:0000313" key="1">
    <source>
        <dbReference type="EMBL" id="MDF3638654.1"/>
    </source>
</evidence>
<name>A0AAW6NQJ0_ENTCL</name>
<reference evidence="1" key="1">
    <citation type="submission" date="2023-03" db="EMBL/GenBank/DDBJ databases">
        <title>A Study on Prevalence and Characterization of Enterobacter cloacae strains in China.</title>
        <authorList>
            <person name="Zheng Z."/>
        </authorList>
    </citation>
    <scope>NUCLEOTIDE SEQUENCE</scope>
    <source>
        <strain evidence="1">EC77</strain>
    </source>
</reference>
<dbReference type="AlphaFoldDB" id="A0AAW6NQJ0"/>
<comment type="caution">
    <text evidence="1">The sequence shown here is derived from an EMBL/GenBank/DDBJ whole genome shotgun (WGS) entry which is preliminary data.</text>
</comment>
<sequence>MTTMIPKINPPASPLAGSDADIKTTPIKHIMKLNLTIDHLPAALAINTVIRLWPGAVDQLDYCAATSLNFSNF</sequence>
<organism evidence="1 2">
    <name type="scientific">Enterobacter cloacae</name>
    <dbReference type="NCBI Taxonomy" id="550"/>
    <lineage>
        <taxon>Bacteria</taxon>
        <taxon>Pseudomonadati</taxon>
        <taxon>Pseudomonadota</taxon>
        <taxon>Gammaproteobacteria</taxon>
        <taxon>Enterobacterales</taxon>
        <taxon>Enterobacteriaceae</taxon>
        <taxon>Enterobacter</taxon>
        <taxon>Enterobacter cloacae complex</taxon>
    </lineage>
</organism>
<dbReference type="RefSeq" id="WP_276169375.1">
    <property type="nucleotide sequence ID" value="NZ_JARJGR010000848.1"/>
</dbReference>